<keyword evidence="1" id="KW-1133">Transmembrane helix</keyword>
<comment type="caution">
    <text evidence="2">The sequence shown here is derived from an EMBL/GenBank/DDBJ whole genome shotgun (WGS) entry which is preliminary data.</text>
</comment>
<accession>A0A3A8QHE0</accession>
<protein>
    <recommendedName>
        <fullName evidence="4">Zinc-finger domain-containing protein</fullName>
    </recommendedName>
</protein>
<name>A0A3A8QHE0_9BACT</name>
<dbReference type="InterPro" id="IPR041916">
    <property type="entry name" value="Anti_sigma_zinc_sf"/>
</dbReference>
<dbReference type="Gene3D" id="1.10.10.1320">
    <property type="entry name" value="Anti-sigma factor, zinc-finger domain"/>
    <property type="match status" value="1"/>
</dbReference>
<evidence type="ECO:0000313" key="2">
    <source>
        <dbReference type="EMBL" id="RKH64312.1"/>
    </source>
</evidence>
<gene>
    <name evidence="2" type="ORF">D7V93_07495</name>
</gene>
<keyword evidence="3" id="KW-1185">Reference proteome</keyword>
<dbReference type="EMBL" id="RAWB01000052">
    <property type="protein sequence ID" value="RKH64312.1"/>
    <property type="molecule type" value="Genomic_DNA"/>
</dbReference>
<sequence>MSGCDDRQAKKAMAALFEKGTDEGLDAAGFERLRAHLATCPACQETYDRLSRVESVLEQRALPKARGALLEQALWARMAQAAGPAPRPVMRPARRWFTSPFLVPLSLGAAAAAVALVVVGPSLQRPDVTATQEWQARSASPGVGAWGVRAFCVATTGTVLAEARPGGTLACAEGNAVQFSYTAPERVHLSLEGLSKTGEPLRFFPSEGAAPEVAAGVDVPLPFSTPVQGGWLTDAVRVRASFTDAQGRSLADTQVTLTPAAR</sequence>
<keyword evidence="1" id="KW-0472">Membrane</keyword>
<proteinExistence type="predicted"/>
<dbReference type="RefSeq" id="WP_120642720.1">
    <property type="nucleotide sequence ID" value="NZ_RAWB01000052.1"/>
</dbReference>
<evidence type="ECO:0000256" key="1">
    <source>
        <dbReference type="SAM" id="Phobius"/>
    </source>
</evidence>
<reference evidence="3" key="1">
    <citation type="submission" date="2018-09" db="EMBL/GenBank/DDBJ databases">
        <authorList>
            <person name="Livingstone P.G."/>
            <person name="Whitworth D.E."/>
        </authorList>
    </citation>
    <scope>NUCLEOTIDE SEQUENCE [LARGE SCALE GENOMIC DNA]</scope>
    <source>
        <strain evidence="3">CA051B</strain>
    </source>
</reference>
<dbReference type="Proteomes" id="UP000272888">
    <property type="component" value="Unassembled WGS sequence"/>
</dbReference>
<keyword evidence="1" id="KW-0812">Transmembrane</keyword>
<organism evidence="2 3">
    <name type="scientific">Corallococcus llansteffanensis</name>
    <dbReference type="NCBI Taxonomy" id="2316731"/>
    <lineage>
        <taxon>Bacteria</taxon>
        <taxon>Pseudomonadati</taxon>
        <taxon>Myxococcota</taxon>
        <taxon>Myxococcia</taxon>
        <taxon>Myxococcales</taxon>
        <taxon>Cystobacterineae</taxon>
        <taxon>Myxococcaceae</taxon>
        <taxon>Corallococcus</taxon>
    </lineage>
</organism>
<dbReference type="AlphaFoldDB" id="A0A3A8QHE0"/>
<evidence type="ECO:0000313" key="3">
    <source>
        <dbReference type="Proteomes" id="UP000272888"/>
    </source>
</evidence>
<evidence type="ECO:0008006" key="4">
    <source>
        <dbReference type="Google" id="ProtNLM"/>
    </source>
</evidence>
<feature type="transmembrane region" description="Helical" evidence="1">
    <location>
        <begin position="101"/>
        <end position="123"/>
    </location>
</feature>